<dbReference type="RefSeq" id="WP_130728092.1">
    <property type="nucleotide sequence ID" value="NZ_SINY01000007.1"/>
</dbReference>
<organism evidence="1 2">
    <name type="scientific">Rhizobium leguminosarum</name>
    <dbReference type="NCBI Taxonomy" id="384"/>
    <lineage>
        <taxon>Bacteria</taxon>
        <taxon>Pseudomonadati</taxon>
        <taxon>Pseudomonadota</taxon>
        <taxon>Alphaproteobacteria</taxon>
        <taxon>Hyphomicrobiales</taxon>
        <taxon>Rhizobiaceae</taxon>
        <taxon>Rhizobium/Agrobacterium group</taxon>
        <taxon>Rhizobium</taxon>
    </lineage>
</organism>
<dbReference type="AlphaFoldDB" id="A0ABD7PK98"/>
<dbReference type="EMBL" id="SIPS01000002">
    <property type="protein sequence ID" value="TAW25181.1"/>
    <property type="molecule type" value="Genomic_DNA"/>
</dbReference>
<name>A0ABD7PK98_RHILE</name>
<dbReference type="Proteomes" id="UP000292036">
    <property type="component" value="Unassembled WGS sequence"/>
</dbReference>
<proteinExistence type="predicted"/>
<accession>A0ABD7PK98</accession>
<geneLocation type="plasmid" evidence="1">
    <name>pSM151B_Rh01</name>
</geneLocation>
<evidence type="ECO:0000313" key="2">
    <source>
        <dbReference type="Proteomes" id="UP000292036"/>
    </source>
</evidence>
<keyword evidence="1" id="KW-0614">Plasmid</keyword>
<comment type="caution">
    <text evidence="1">The sequence shown here is derived from an EMBL/GenBank/DDBJ whole genome shotgun (WGS) entry which is preliminary data.</text>
</comment>
<gene>
    <name evidence="1" type="ORF">ELI19_27435</name>
</gene>
<reference evidence="1 2" key="1">
    <citation type="submission" date="2019-02" db="EMBL/GenBank/DDBJ databases">
        <title>The genomic architecture of introgression among sibling species of bacteria.</title>
        <authorList>
            <person name="Cavassim M.I.A."/>
            <person name="Moeskjaer S."/>
            <person name="Moslemi C."/>
            <person name="Fields B."/>
            <person name="Bachmann A."/>
            <person name="Vilhjalmsson B."/>
            <person name="Schierup M.H."/>
            <person name="Young J.P.W."/>
            <person name="Andersen S.U."/>
        </authorList>
    </citation>
    <scope>NUCLEOTIDE SEQUENCE [LARGE SCALE GENOMIC DNA]</scope>
    <source>
        <strain evidence="1 2">SM151B</strain>
        <plasmid evidence="1">pSM151B_Rh01</plasmid>
    </source>
</reference>
<protein>
    <submittedName>
        <fullName evidence="1">Uncharacterized protein</fullName>
    </submittedName>
</protein>
<sequence>MRRLIFVQAGRNKSFGNLGRLIGNVLNGYPAGISALIWEAFAGFGGFEASLPKLNEARLGPGVKC</sequence>
<evidence type="ECO:0000313" key="1">
    <source>
        <dbReference type="EMBL" id="TAW25181.1"/>
    </source>
</evidence>